<evidence type="ECO:0000313" key="2">
    <source>
        <dbReference type="EMBL" id="GBP50404.1"/>
    </source>
</evidence>
<accession>A0A4C1WJV2</accession>
<keyword evidence="3" id="KW-1185">Reference proteome</keyword>
<evidence type="ECO:0000256" key="1">
    <source>
        <dbReference type="SAM" id="MobiDB-lite"/>
    </source>
</evidence>
<name>A0A4C1WJV2_EUMVA</name>
<gene>
    <name evidence="2" type="ORF">EVAR_30112_1</name>
</gene>
<dbReference type="Proteomes" id="UP000299102">
    <property type="component" value="Unassembled WGS sequence"/>
</dbReference>
<reference evidence="2 3" key="1">
    <citation type="journal article" date="2019" name="Commun. Biol.">
        <title>The bagworm genome reveals a unique fibroin gene that provides high tensile strength.</title>
        <authorList>
            <person name="Kono N."/>
            <person name="Nakamura H."/>
            <person name="Ohtoshi R."/>
            <person name="Tomita M."/>
            <person name="Numata K."/>
            <person name="Arakawa K."/>
        </authorList>
    </citation>
    <scope>NUCLEOTIDE SEQUENCE [LARGE SCALE GENOMIC DNA]</scope>
</reference>
<dbReference type="AlphaFoldDB" id="A0A4C1WJV2"/>
<comment type="caution">
    <text evidence="2">The sequence shown here is derived from an EMBL/GenBank/DDBJ whole genome shotgun (WGS) entry which is preliminary data.</text>
</comment>
<dbReference type="EMBL" id="BGZK01000565">
    <property type="protein sequence ID" value="GBP50404.1"/>
    <property type="molecule type" value="Genomic_DNA"/>
</dbReference>
<feature type="region of interest" description="Disordered" evidence="1">
    <location>
        <begin position="168"/>
        <end position="193"/>
    </location>
</feature>
<organism evidence="2 3">
    <name type="scientific">Eumeta variegata</name>
    <name type="common">Bagworm moth</name>
    <name type="synonym">Eumeta japonica</name>
    <dbReference type="NCBI Taxonomy" id="151549"/>
    <lineage>
        <taxon>Eukaryota</taxon>
        <taxon>Metazoa</taxon>
        <taxon>Ecdysozoa</taxon>
        <taxon>Arthropoda</taxon>
        <taxon>Hexapoda</taxon>
        <taxon>Insecta</taxon>
        <taxon>Pterygota</taxon>
        <taxon>Neoptera</taxon>
        <taxon>Endopterygota</taxon>
        <taxon>Lepidoptera</taxon>
        <taxon>Glossata</taxon>
        <taxon>Ditrysia</taxon>
        <taxon>Tineoidea</taxon>
        <taxon>Psychidae</taxon>
        <taxon>Oiketicinae</taxon>
        <taxon>Eumeta</taxon>
    </lineage>
</organism>
<proteinExistence type="predicted"/>
<protein>
    <submittedName>
        <fullName evidence="2">Uncharacterized protein</fullName>
    </submittedName>
</protein>
<sequence>MNRSECRQTSYREKTLHVDEGSLESPKPFESKHALTQHRDYALIPLTFFNECINNLPNYENWIEQSFRNSHLAKLSYNRDGCVKTGHSLQDNTFTALSLSPLLIDRRGLCNTFVCTENGRVFCRRGVACGAVRAGAACRGIDAPSDVAPPRQGGILRIESKVEPGLRLQAGTESTSRPRREQARGIGIMVGKT</sequence>
<evidence type="ECO:0000313" key="3">
    <source>
        <dbReference type="Proteomes" id="UP000299102"/>
    </source>
</evidence>